<dbReference type="InterPro" id="IPR043472">
    <property type="entry name" value="Macro_dom-like"/>
</dbReference>
<protein>
    <submittedName>
        <fullName evidence="3">Macro domain-containing protein</fullName>
    </submittedName>
</protein>
<feature type="domain" description="Macro" evidence="2">
    <location>
        <begin position="1"/>
        <end position="154"/>
    </location>
</feature>
<gene>
    <name evidence="3" type="ORF">M0651_07585</name>
</gene>
<dbReference type="EMBL" id="JALPRK010000005">
    <property type="protein sequence ID" value="MCK8487027.1"/>
    <property type="molecule type" value="Genomic_DNA"/>
</dbReference>
<comment type="catalytic activity">
    <reaction evidence="1">
        <text>an N-(ADP-alpha-D-ribosyl)-thymidine in DNA + H2O = a thymidine in DNA + ADP-D-ribose</text>
        <dbReference type="Rhea" id="RHEA:71655"/>
        <dbReference type="Rhea" id="RHEA-COMP:13556"/>
        <dbReference type="Rhea" id="RHEA-COMP:18051"/>
        <dbReference type="ChEBI" id="CHEBI:15377"/>
        <dbReference type="ChEBI" id="CHEBI:57967"/>
        <dbReference type="ChEBI" id="CHEBI:137386"/>
        <dbReference type="ChEBI" id="CHEBI:191199"/>
    </reaction>
    <physiologicalReaction direction="left-to-right" evidence="1">
        <dbReference type="Rhea" id="RHEA:71656"/>
    </physiologicalReaction>
</comment>
<dbReference type="SMART" id="SM00506">
    <property type="entry name" value="A1pp"/>
    <property type="match status" value="1"/>
</dbReference>
<dbReference type="GO" id="GO:0140291">
    <property type="term" value="P:peptidyl-glutamate ADP-deribosylation"/>
    <property type="evidence" value="ECO:0007669"/>
    <property type="project" value="TreeGrafter"/>
</dbReference>
<dbReference type="SUPFAM" id="SSF52949">
    <property type="entry name" value="Macro domain-like"/>
    <property type="match status" value="1"/>
</dbReference>
<dbReference type="PROSITE" id="PS51154">
    <property type="entry name" value="MACRO"/>
    <property type="match status" value="1"/>
</dbReference>
<dbReference type="Proteomes" id="UP001139534">
    <property type="component" value="Unassembled WGS sequence"/>
</dbReference>
<evidence type="ECO:0000313" key="3">
    <source>
        <dbReference type="EMBL" id="MCK8487027.1"/>
    </source>
</evidence>
<sequence>MLEFVTGDFFDYKANIRVNTVNCVGVMGAGVALAFKNKYPRMFNDYVLACKNKEVAPGKPHVWIESDLLTTCTIINFPTKIHWKNPSEYEYIEKGLVWLRDYLVEHKEATVTLPALGCGHGGLNWDKVKEMIINFLGGLDAKILVFNPTSSVSNKKNEEWLEQLAKHNVITIFPNDELYPREIAGRAGFNLYCIGNTALLREKKLSILANAKSSEKEIESLLTVINEIPIDSAVLLLGLKNNKDYELAKTVLLKGFRAIFVIPYGILNFEVQKRFQNIWNEDKILVISIAIPNQTWKIYENSNALRFRQKLADVTLINSIDLKSLDSLLKYLKKPFKNIFYINYWYNENEIFKIINAKKIGISNNTGKVKIAPFLSELENC</sequence>
<reference evidence="3" key="1">
    <citation type="submission" date="2022-04" db="EMBL/GenBank/DDBJ databases">
        <authorList>
            <person name="Seo M.-J."/>
        </authorList>
    </citation>
    <scope>NUCLEOTIDE SEQUENCE</scope>
    <source>
        <strain evidence="3">MBLB2552</strain>
    </source>
</reference>
<keyword evidence="4" id="KW-1185">Reference proteome</keyword>
<evidence type="ECO:0000259" key="2">
    <source>
        <dbReference type="PROSITE" id="PS51154"/>
    </source>
</evidence>
<organism evidence="3 4">
    <name type="scientific">Paenibacillus mellifer</name>
    <dbReference type="NCBI Taxonomy" id="2937794"/>
    <lineage>
        <taxon>Bacteria</taxon>
        <taxon>Bacillati</taxon>
        <taxon>Bacillota</taxon>
        <taxon>Bacilli</taxon>
        <taxon>Bacillales</taxon>
        <taxon>Paenibacillaceae</taxon>
        <taxon>Paenibacillus</taxon>
    </lineage>
</organism>
<proteinExistence type="predicted"/>
<accession>A0A9X1Y468</accession>
<evidence type="ECO:0000256" key="1">
    <source>
        <dbReference type="ARBA" id="ARBA00035885"/>
    </source>
</evidence>
<dbReference type="Gene3D" id="3.40.220.10">
    <property type="entry name" value="Leucine Aminopeptidase, subunit E, domain 1"/>
    <property type="match status" value="1"/>
</dbReference>
<dbReference type="PANTHER" id="PTHR12521">
    <property type="entry name" value="PROTEIN C6ORF130"/>
    <property type="match status" value="1"/>
</dbReference>
<dbReference type="InterPro" id="IPR050892">
    <property type="entry name" value="ADP-ribose_metab_enzymes"/>
</dbReference>
<comment type="caution">
    <text evidence="3">The sequence shown here is derived from an EMBL/GenBank/DDBJ whole genome shotgun (WGS) entry which is preliminary data.</text>
</comment>
<dbReference type="InterPro" id="IPR002589">
    <property type="entry name" value="Macro_dom"/>
</dbReference>
<dbReference type="CDD" id="cd02901">
    <property type="entry name" value="Macro_Poa1p-like"/>
    <property type="match status" value="1"/>
</dbReference>
<evidence type="ECO:0000313" key="4">
    <source>
        <dbReference type="Proteomes" id="UP001139534"/>
    </source>
</evidence>
<name>A0A9X1Y468_9BACL</name>
<dbReference type="Pfam" id="PF01661">
    <property type="entry name" value="Macro"/>
    <property type="match status" value="1"/>
</dbReference>
<dbReference type="PANTHER" id="PTHR12521:SF0">
    <property type="entry name" value="ADP-RIBOSE GLYCOHYDROLASE OARD1"/>
    <property type="match status" value="1"/>
</dbReference>
<dbReference type="AlphaFoldDB" id="A0A9X1Y468"/>
<dbReference type="RefSeq" id="WP_248551240.1">
    <property type="nucleotide sequence ID" value="NZ_JALPRK010000005.1"/>
</dbReference>